<dbReference type="PANTHER" id="PTHR23542">
    <property type="match status" value="1"/>
</dbReference>
<dbReference type="Gene3D" id="1.20.1250.20">
    <property type="entry name" value="MFS general substrate transporter like domains"/>
    <property type="match status" value="1"/>
</dbReference>
<keyword evidence="1" id="KW-0472">Membrane</keyword>
<dbReference type="InterPro" id="IPR036259">
    <property type="entry name" value="MFS_trans_sf"/>
</dbReference>
<evidence type="ECO:0000313" key="3">
    <source>
        <dbReference type="Proteomes" id="UP001284601"/>
    </source>
</evidence>
<evidence type="ECO:0008006" key="4">
    <source>
        <dbReference type="Google" id="ProtNLM"/>
    </source>
</evidence>
<organism evidence="2 3">
    <name type="scientific">Conexibacter stalactiti</name>
    <dbReference type="NCBI Taxonomy" id="1940611"/>
    <lineage>
        <taxon>Bacteria</taxon>
        <taxon>Bacillati</taxon>
        <taxon>Actinomycetota</taxon>
        <taxon>Thermoleophilia</taxon>
        <taxon>Solirubrobacterales</taxon>
        <taxon>Conexibacteraceae</taxon>
        <taxon>Conexibacter</taxon>
    </lineage>
</organism>
<protein>
    <recommendedName>
        <fullName evidence="4">MFS transporter</fullName>
    </recommendedName>
</protein>
<comment type="caution">
    <text evidence="2">The sequence shown here is derived from an EMBL/GenBank/DDBJ whole genome shotgun (WGS) entry which is preliminary data.</text>
</comment>
<feature type="transmembrane region" description="Helical" evidence="1">
    <location>
        <begin position="43"/>
        <end position="65"/>
    </location>
</feature>
<evidence type="ECO:0000256" key="1">
    <source>
        <dbReference type="SAM" id="Phobius"/>
    </source>
</evidence>
<evidence type="ECO:0000313" key="2">
    <source>
        <dbReference type="EMBL" id="MDW5598579.1"/>
    </source>
</evidence>
<dbReference type="Proteomes" id="UP001284601">
    <property type="component" value="Unassembled WGS sequence"/>
</dbReference>
<gene>
    <name evidence="2" type="ORF">R7226_29735</name>
</gene>
<reference evidence="3" key="1">
    <citation type="submission" date="2023-07" db="EMBL/GenBank/DDBJ databases">
        <title>Conexibacter stalactiti sp. nov., isolated from stalactites in a lava cave and emended description of the genus Conexibacter.</title>
        <authorList>
            <person name="Lee S.D."/>
        </authorList>
    </citation>
    <scope>NUCLEOTIDE SEQUENCE [LARGE SCALE GENOMIC DNA]</scope>
    <source>
        <strain evidence="3">KCTC 39840</strain>
    </source>
</reference>
<keyword evidence="1" id="KW-1133">Transmembrane helix</keyword>
<keyword evidence="1" id="KW-0812">Transmembrane</keyword>
<accession>A0ABU4I2R9</accession>
<dbReference type="PANTHER" id="PTHR23542:SF1">
    <property type="entry name" value="MAJOR FACILITATOR SUPERFAMILY (MFS) PROFILE DOMAIN-CONTAINING PROTEIN"/>
    <property type="match status" value="1"/>
</dbReference>
<feature type="non-terminal residue" evidence="2">
    <location>
        <position position="116"/>
    </location>
</feature>
<keyword evidence="3" id="KW-1185">Reference proteome</keyword>
<feature type="transmembrane region" description="Helical" evidence="1">
    <location>
        <begin position="77"/>
        <end position="95"/>
    </location>
</feature>
<reference evidence="2 3" key="2">
    <citation type="submission" date="2023-10" db="EMBL/GenBank/DDBJ databases">
        <authorList>
            <person name="Han X.F."/>
        </authorList>
    </citation>
    <scope>NUCLEOTIDE SEQUENCE [LARGE SCALE GENOMIC DNA]</scope>
    <source>
        <strain evidence="2 3">KCTC 39840</strain>
    </source>
</reference>
<dbReference type="SUPFAM" id="SSF103473">
    <property type="entry name" value="MFS general substrate transporter"/>
    <property type="match status" value="1"/>
</dbReference>
<dbReference type="EMBL" id="JAWSTH010000153">
    <property type="protein sequence ID" value="MDW5598579.1"/>
    <property type="molecule type" value="Genomic_DNA"/>
</dbReference>
<proteinExistence type="predicted"/>
<name>A0ABU4I2R9_9ACTN</name>
<sequence>MPSYRALLARPGTRAIALACGLGWLSFSSYALALVLAVEAASGSFATAGATVAAFTAGSALLAPLRGRLVDRRGPRALVAFALPHAAALLALVTLCAVEAGAASSAGAAFGAGAAS</sequence>